<dbReference type="AlphaFoldDB" id="A0A8H3QG57"/>
<dbReference type="OrthoDB" id="10347660at2759"/>
<name>A0A8H3QG57_9GLOM</name>
<comment type="caution">
    <text evidence="1">The sequence shown here is derived from an EMBL/GenBank/DDBJ whole genome shotgun (WGS) entry which is preliminary data.</text>
</comment>
<accession>A0A8H3QG57</accession>
<protein>
    <submittedName>
        <fullName evidence="1">Uncharacterized protein</fullName>
    </submittedName>
</protein>
<gene>
    <name evidence="1" type="ORF">RCL2_000695500</name>
</gene>
<dbReference type="Proteomes" id="UP000615446">
    <property type="component" value="Unassembled WGS sequence"/>
</dbReference>
<evidence type="ECO:0000313" key="2">
    <source>
        <dbReference type="Proteomes" id="UP000615446"/>
    </source>
</evidence>
<reference evidence="1" key="1">
    <citation type="submission" date="2019-10" db="EMBL/GenBank/DDBJ databases">
        <title>Conservation and host-specific expression of non-tandemly repeated heterogenous ribosome RNA gene in arbuscular mycorrhizal fungi.</title>
        <authorList>
            <person name="Maeda T."/>
            <person name="Kobayashi Y."/>
            <person name="Nakagawa T."/>
            <person name="Ezawa T."/>
            <person name="Yamaguchi K."/>
            <person name="Bino T."/>
            <person name="Nishimoto Y."/>
            <person name="Shigenobu S."/>
            <person name="Kawaguchi M."/>
        </authorList>
    </citation>
    <scope>NUCLEOTIDE SEQUENCE</scope>
    <source>
        <strain evidence="1">HR1</strain>
    </source>
</reference>
<evidence type="ECO:0000313" key="1">
    <source>
        <dbReference type="EMBL" id="GES79655.1"/>
    </source>
</evidence>
<sequence length="90" mass="10855">MLVAKDYFLVLGWICSKHHSRLLVDQMQIMVKLHTYYVKFSEAKINDQEKEYDQTNEGDDLDQDNKETFVRNNKIMLDKYFNINVKLQKH</sequence>
<organism evidence="1 2">
    <name type="scientific">Rhizophagus clarus</name>
    <dbReference type="NCBI Taxonomy" id="94130"/>
    <lineage>
        <taxon>Eukaryota</taxon>
        <taxon>Fungi</taxon>
        <taxon>Fungi incertae sedis</taxon>
        <taxon>Mucoromycota</taxon>
        <taxon>Glomeromycotina</taxon>
        <taxon>Glomeromycetes</taxon>
        <taxon>Glomerales</taxon>
        <taxon>Glomeraceae</taxon>
        <taxon>Rhizophagus</taxon>
    </lineage>
</organism>
<proteinExistence type="predicted"/>
<dbReference type="EMBL" id="BLAL01000044">
    <property type="protein sequence ID" value="GES79655.1"/>
    <property type="molecule type" value="Genomic_DNA"/>
</dbReference>